<proteinExistence type="predicted"/>
<dbReference type="RefSeq" id="WP_129011112.1">
    <property type="nucleotide sequence ID" value="NZ_CP053835.1"/>
</dbReference>
<protein>
    <submittedName>
        <fullName evidence="1">Uncharacterized protein</fullName>
    </submittedName>
</protein>
<evidence type="ECO:0000313" key="2">
    <source>
        <dbReference type="Proteomes" id="UP000503313"/>
    </source>
</evidence>
<name>A0AAE7E733_9BACT</name>
<organism evidence="1 2">
    <name type="scientific">Arcobacter defluvii</name>
    <dbReference type="NCBI Taxonomy" id="873191"/>
    <lineage>
        <taxon>Bacteria</taxon>
        <taxon>Pseudomonadati</taxon>
        <taxon>Campylobacterota</taxon>
        <taxon>Epsilonproteobacteria</taxon>
        <taxon>Campylobacterales</taxon>
        <taxon>Arcobacteraceae</taxon>
        <taxon>Arcobacter</taxon>
    </lineage>
</organism>
<keyword evidence="2" id="KW-1185">Reference proteome</keyword>
<dbReference type="EMBL" id="CP053835">
    <property type="protein sequence ID" value="QKF77164.1"/>
    <property type="molecule type" value="Genomic_DNA"/>
</dbReference>
<gene>
    <name evidence="1" type="ORF">ADFLV_1130</name>
</gene>
<evidence type="ECO:0000313" key="1">
    <source>
        <dbReference type="EMBL" id="QKF77164.1"/>
    </source>
</evidence>
<sequence length="134" mass="15289">MCKNEKIGKELKINSDLITSSAAIKLSLIDKKICDLSVLCSTFKSLCRSIEFSDYTDEKFSFGEIVNIMRKQNKLFNEALISIQDDIDLLGFDINKIEKDSKEDKKRLVRVAYAFINNGEIESAKKELEKIIAE</sequence>
<dbReference type="AlphaFoldDB" id="A0AAE7E733"/>
<dbReference type="KEGG" id="adz:ADFLV_1130"/>
<dbReference type="Proteomes" id="UP000503313">
    <property type="component" value="Chromosome"/>
</dbReference>
<accession>A0AAE7E733</accession>
<reference evidence="1 2" key="1">
    <citation type="submission" date="2020-05" db="EMBL/GenBank/DDBJ databases">
        <title>Complete genome sequencing of Campylobacter and Arcobacter type strains.</title>
        <authorList>
            <person name="Miller W.G."/>
            <person name="Yee E."/>
        </authorList>
    </citation>
    <scope>NUCLEOTIDE SEQUENCE [LARGE SCALE GENOMIC DNA]</scope>
    <source>
        <strain evidence="1 2">LMG 25694</strain>
    </source>
</reference>